<organism evidence="9">
    <name type="scientific">uncultured Desulfovibrio sp</name>
    <dbReference type="NCBI Taxonomy" id="167968"/>
    <lineage>
        <taxon>Bacteria</taxon>
        <taxon>Pseudomonadati</taxon>
        <taxon>Thermodesulfobacteriota</taxon>
        <taxon>Desulfovibrionia</taxon>
        <taxon>Desulfovibrionales</taxon>
        <taxon>Desulfovibrionaceae</taxon>
        <taxon>Desulfovibrio</taxon>
        <taxon>environmental samples</taxon>
    </lineage>
</organism>
<gene>
    <name evidence="9" type="ORF">KM92DES2_10665</name>
</gene>
<keyword evidence="6 7" id="KW-0472">Membrane</keyword>
<feature type="transmembrane region" description="Helical" evidence="7">
    <location>
        <begin position="33"/>
        <end position="50"/>
    </location>
</feature>
<evidence type="ECO:0000259" key="8">
    <source>
        <dbReference type="PROSITE" id="PS50928"/>
    </source>
</evidence>
<feature type="transmembrane region" description="Helical" evidence="7">
    <location>
        <begin position="92"/>
        <end position="116"/>
    </location>
</feature>
<keyword evidence="4 7" id="KW-0812">Transmembrane</keyword>
<feature type="transmembrane region" description="Helical" evidence="7">
    <location>
        <begin position="136"/>
        <end position="167"/>
    </location>
</feature>
<evidence type="ECO:0000256" key="3">
    <source>
        <dbReference type="ARBA" id="ARBA00022475"/>
    </source>
</evidence>
<dbReference type="InterPro" id="IPR000515">
    <property type="entry name" value="MetI-like"/>
</dbReference>
<evidence type="ECO:0000313" key="9">
    <source>
        <dbReference type="EMBL" id="SBV95451.1"/>
    </source>
</evidence>
<dbReference type="CDD" id="cd06261">
    <property type="entry name" value="TM_PBP2"/>
    <property type="match status" value="1"/>
</dbReference>
<dbReference type="GO" id="GO:0042918">
    <property type="term" value="P:alkanesulfonate transmembrane transport"/>
    <property type="evidence" value="ECO:0007669"/>
    <property type="project" value="UniProtKB-ARBA"/>
</dbReference>
<accession>A0A212J7M7</accession>
<comment type="subcellular location">
    <subcellularLocation>
        <location evidence="1 7">Cell membrane</location>
        <topology evidence="1 7">Multi-pass membrane protein</topology>
    </subcellularLocation>
</comment>
<keyword evidence="2 7" id="KW-0813">Transport</keyword>
<name>A0A212J7M7_9BACT</name>
<evidence type="ECO:0000256" key="6">
    <source>
        <dbReference type="ARBA" id="ARBA00023136"/>
    </source>
</evidence>
<sequence>MTSIREQKNDGGQELSLEIQKANYFATAAKENWISMVSFAVFILAWELICQYEIIGPYQLVPPSEVITVFFDKFTQVNPDGGLLQQHAAASLLLALTGFVVAVLVGVPLGLFMGWYPKVNMLVRPIFDAIRPIPPIAWIPIAILWLGIGMPAKAFIIFLAAFVPCVINSYTGIRLTNPVLIRVAEIYGASNFETFRKIGVPSAIPMIFTGMKLSLNAAWTTLVAAELLAASVGLGFMIQQGRRLARPDVIIVGMLTIGLLGALMSWILTRIEARFASSRRLS</sequence>
<dbReference type="Pfam" id="PF00528">
    <property type="entry name" value="BPD_transp_1"/>
    <property type="match status" value="1"/>
</dbReference>
<proteinExistence type="inferred from homology"/>
<dbReference type="EMBL" id="FLUP01000001">
    <property type="protein sequence ID" value="SBV95451.1"/>
    <property type="molecule type" value="Genomic_DNA"/>
</dbReference>
<dbReference type="SUPFAM" id="SSF161098">
    <property type="entry name" value="MetI-like"/>
    <property type="match status" value="1"/>
</dbReference>
<dbReference type="PANTHER" id="PTHR30151:SF0">
    <property type="entry name" value="ABC TRANSPORTER PERMEASE PROTEIN MJ0413-RELATED"/>
    <property type="match status" value="1"/>
</dbReference>
<feature type="domain" description="ABC transmembrane type-1" evidence="8">
    <location>
        <begin position="88"/>
        <end position="268"/>
    </location>
</feature>
<evidence type="ECO:0000256" key="5">
    <source>
        <dbReference type="ARBA" id="ARBA00022989"/>
    </source>
</evidence>
<dbReference type="PROSITE" id="PS50928">
    <property type="entry name" value="ABC_TM1"/>
    <property type="match status" value="1"/>
</dbReference>
<feature type="transmembrane region" description="Helical" evidence="7">
    <location>
        <begin position="216"/>
        <end position="238"/>
    </location>
</feature>
<dbReference type="PANTHER" id="PTHR30151">
    <property type="entry name" value="ALKANE SULFONATE ABC TRANSPORTER-RELATED, MEMBRANE SUBUNIT"/>
    <property type="match status" value="1"/>
</dbReference>
<feature type="transmembrane region" description="Helical" evidence="7">
    <location>
        <begin position="250"/>
        <end position="269"/>
    </location>
</feature>
<dbReference type="AlphaFoldDB" id="A0A212J7M7"/>
<evidence type="ECO:0000256" key="7">
    <source>
        <dbReference type="RuleBase" id="RU363032"/>
    </source>
</evidence>
<protein>
    <recommendedName>
        <fullName evidence="8">ABC transmembrane type-1 domain-containing protein</fullName>
    </recommendedName>
</protein>
<dbReference type="Gene3D" id="1.10.3720.10">
    <property type="entry name" value="MetI-like"/>
    <property type="match status" value="1"/>
</dbReference>
<comment type="similarity">
    <text evidence="7">Belongs to the binding-protein-dependent transport system permease family.</text>
</comment>
<evidence type="ECO:0000256" key="2">
    <source>
        <dbReference type="ARBA" id="ARBA00022448"/>
    </source>
</evidence>
<evidence type="ECO:0000256" key="1">
    <source>
        <dbReference type="ARBA" id="ARBA00004651"/>
    </source>
</evidence>
<dbReference type="RefSeq" id="WP_227118758.1">
    <property type="nucleotide sequence ID" value="NZ_LT598928.1"/>
</dbReference>
<dbReference type="GO" id="GO:0005886">
    <property type="term" value="C:plasma membrane"/>
    <property type="evidence" value="ECO:0007669"/>
    <property type="project" value="UniProtKB-SubCell"/>
</dbReference>
<dbReference type="InterPro" id="IPR035906">
    <property type="entry name" value="MetI-like_sf"/>
</dbReference>
<evidence type="ECO:0000256" key="4">
    <source>
        <dbReference type="ARBA" id="ARBA00022692"/>
    </source>
</evidence>
<reference evidence="9" key="1">
    <citation type="submission" date="2016-04" db="EMBL/GenBank/DDBJ databases">
        <authorList>
            <person name="Evans L.H."/>
            <person name="Alamgir A."/>
            <person name="Owens N."/>
            <person name="Weber N.D."/>
            <person name="Virtaneva K."/>
            <person name="Barbian K."/>
            <person name="Babar A."/>
            <person name="Rosenke K."/>
        </authorList>
    </citation>
    <scope>NUCLEOTIDE SEQUENCE</scope>
    <source>
        <strain evidence="9">92-2</strain>
    </source>
</reference>
<keyword evidence="5 7" id="KW-1133">Transmembrane helix</keyword>
<keyword evidence="3" id="KW-1003">Cell membrane</keyword>
<dbReference type="FunFam" id="1.10.3720.10:FF:000003">
    <property type="entry name" value="Aliphatic sulfonate ABC transporter permease"/>
    <property type="match status" value="1"/>
</dbReference>